<evidence type="ECO:0000256" key="1">
    <source>
        <dbReference type="SAM" id="Phobius"/>
    </source>
</evidence>
<dbReference type="RefSeq" id="WP_253019782.1">
    <property type="nucleotide sequence ID" value="NZ_JAJAGH010000008.1"/>
</dbReference>
<protein>
    <submittedName>
        <fullName evidence="2">ABC transporter permease</fullName>
    </submittedName>
</protein>
<feature type="transmembrane region" description="Helical" evidence="1">
    <location>
        <begin position="21"/>
        <end position="39"/>
    </location>
</feature>
<dbReference type="PANTHER" id="PTHR37305:SF1">
    <property type="entry name" value="MEMBRANE PROTEIN"/>
    <property type="match status" value="1"/>
</dbReference>
<reference evidence="2" key="1">
    <citation type="submission" date="2022-09" db="EMBL/GenBank/DDBJ databases">
        <title>Culturomic study of gut microbiota in children with autism spectrum disorder.</title>
        <authorList>
            <person name="Efimov B.A."/>
            <person name="Chaplin A.V."/>
            <person name="Sokolova S.R."/>
            <person name="Pikina A.P."/>
            <person name="Korzhanova M."/>
            <person name="Belova V."/>
            <person name="Korostin D."/>
        </authorList>
    </citation>
    <scope>NUCLEOTIDE SEQUENCE</scope>
    <source>
        <strain evidence="2">ASD5510</strain>
    </source>
</reference>
<comment type="caution">
    <text evidence="2">The sequence shown here is derived from an EMBL/GenBank/DDBJ whole genome shotgun (WGS) entry which is preliminary data.</text>
</comment>
<feature type="transmembrane region" description="Helical" evidence="1">
    <location>
        <begin position="74"/>
        <end position="92"/>
    </location>
</feature>
<accession>A0A9J6QL28</accession>
<keyword evidence="3" id="KW-1185">Reference proteome</keyword>
<feature type="transmembrane region" description="Helical" evidence="1">
    <location>
        <begin position="150"/>
        <end position="174"/>
    </location>
</feature>
<organism evidence="2 3">
    <name type="scientific">Hominibacterium faecale</name>
    <dbReference type="NCBI Taxonomy" id="2839743"/>
    <lineage>
        <taxon>Bacteria</taxon>
        <taxon>Bacillati</taxon>
        <taxon>Bacillota</taxon>
        <taxon>Clostridia</taxon>
        <taxon>Peptostreptococcales</taxon>
        <taxon>Anaerovoracaceae</taxon>
        <taxon>Hominibacterium</taxon>
    </lineage>
</organism>
<feature type="transmembrane region" description="Helical" evidence="1">
    <location>
        <begin position="113"/>
        <end position="138"/>
    </location>
</feature>
<keyword evidence="1" id="KW-1133">Transmembrane helix</keyword>
<dbReference type="GO" id="GO:0140359">
    <property type="term" value="F:ABC-type transporter activity"/>
    <property type="evidence" value="ECO:0007669"/>
    <property type="project" value="InterPro"/>
</dbReference>
<feature type="transmembrane region" description="Helical" evidence="1">
    <location>
        <begin position="226"/>
        <end position="248"/>
    </location>
</feature>
<dbReference type="EMBL" id="JAOSHN010000003">
    <property type="protein sequence ID" value="MCU7378200.1"/>
    <property type="molecule type" value="Genomic_DNA"/>
</dbReference>
<evidence type="ECO:0000313" key="3">
    <source>
        <dbReference type="Proteomes" id="UP001065549"/>
    </source>
</evidence>
<proteinExistence type="predicted"/>
<keyword evidence="1" id="KW-0812">Transmembrane</keyword>
<dbReference type="GO" id="GO:0005886">
    <property type="term" value="C:plasma membrane"/>
    <property type="evidence" value="ECO:0007669"/>
    <property type="project" value="UniProtKB-SubCell"/>
</dbReference>
<dbReference type="Proteomes" id="UP001065549">
    <property type="component" value="Unassembled WGS sequence"/>
</dbReference>
<gene>
    <name evidence="2" type="ORF">OBO34_07510</name>
</gene>
<keyword evidence="1" id="KW-0472">Membrane</keyword>
<dbReference type="Pfam" id="PF12679">
    <property type="entry name" value="ABC2_membrane_2"/>
    <property type="match status" value="1"/>
</dbReference>
<evidence type="ECO:0000313" key="2">
    <source>
        <dbReference type="EMBL" id="MCU7378200.1"/>
    </source>
</evidence>
<name>A0A9J6QL28_9FIRM</name>
<dbReference type="AlphaFoldDB" id="A0A9J6QL28"/>
<sequence length="253" mass="27449">MNGLIAFTGKELCESFRTYKLIILGIVFLLLGIMNPLSAKLMPELMGSFLPEGMSMSLAEPAAIDSWMQFFKNVPQVGLIVMVILFSTMLSGELNRGTLVNMLTKGLSRSSVILAKFISAAVTFSAAYLLCFGVSFGYTVYYWSDPVSRLPLSIAALWAFGILLIASLLLGGVLFRSGYGALLFTGGFTVLLFLLNLIYDLKRFNPIRLASDNVSLLNGQMTGSDFTAAFIICGLLAAGFLLAAIAIFNRKQI</sequence>
<dbReference type="PANTHER" id="PTHR37305">
    <property type="entry name" value="INTEGRAL MEMBRANE PROTEIN-RELATED"/>
    <property type="match status" value="1"/>
</dbReference>
<feature type="transmembrane region" description="Helical" evidence="1">
    <location>
        <begin position="181"/>
        <end position="199"/>
    </location>
</feature>